<dbReference type="Proteomes" id="UP000005238">
    <property type="component" value="Unassembled WGS sequence"/>
</dbReference>
<sequence>MRTSANEQAPPFNPLAALQSLLSVDVVAPKQRIKAAQQLEEYFRLLTPTPGLLLSYEPYLPLLTDMMVTPVKGSQELQSSVLQLLQTLAGHNPAGFCDWIARNTQLGNEPWMVQWSYALLLEVEKTVPRQDEHGWDEVSSEFNEFDMVFARVMQMWRTLLDHTADVALVDQLVKYLQALLMQEEGDGKQWKTLMLRKLQTHFVDIADVLIGWMMSTGPDSLLRYVVDVSADRGQKLTGFIVQGGYSHAFASFWTPLGGQQRV</sequence>
<evidence type="ECO:0000313" key="1">
    <source>
        <dbReference type="EnsemblProtists" id="Phyra76611"/>
    </source>
</evidence>
<keyword evidence="2" id="KW-1185">Reference proteome</keyword>
<organism evidence="1 2">
    <name type="scientific">Phytophthora ramorum</name>
    <name type="common">Sudden oak death agent</name>
    <dbReference type="NCBI Taxonomy" id="164328"/>
    <lineage>
        <taxon>Eukaryota</taxon>
        <taxon>Sar</taxon>
        <taxon>Stramenopiles</taxon>
        <taxon>Oomycota</taxon>
        <taxon>Peronosporomycetes</taxon>
        <taxon>Peronosporales</taxon>
        <taxon>Peronosporaceae</taxon>
        <taxon>Phytophthora</taxon>
    </lineage>
</organism>
<dbReference type="VEuPathDB" id="FungiDB:KRP23_11286"/>
<dbReference type="OMA" id="CDWIARN"/>
<dbReference type="AlphaFoldDB" id="H3GK51"/>
<accession>H3GK51</accession>
<reference evidence="1" key="2">
    <citation type="submission" date="2015-06" db="UniProtKB">
        <authorList>
            <consortium name="EnsemblProtists"/>
        </authorList>
    </citation>
    <scope>IDENTIFICATION</scope>
    <source>
        <strain evidence="1">Pr102</strain>
    </source>
</reference>
<evidence type="ECO:0000313" key="2">
    <source>
        <dbReference type="Proteomes" id="UP000005238"/>
    </source>
</evidence>
<reference evidence="2" key="1">
    <citation type="journal article" date="2006" name="Science">
        <title>Phytophthora genome sequences uncover evolutionary origins and mechanisms of pathogenesis.</title>
        <authorList>
            <person name="Tyler B.M."/>
            <person name="Tripathy S."/>
            <person name="Zhang X."/>
            <person name="Dehal P."/>
            <person name="Jiang R.H."/>
            <person name="Aerts A."/>
            <person name="Arredondo F.D."/>
            <person name="Baxter L."/>
            <person name="Bensasson D."/>
            <person name="Beynon J.L."/>
            <person name="Chapman J."/>
            <person name="Damasceno C.M."/>
            <person name="Dorrance A.E."/>
            <person name="Dou D."/>
            <person name="Dickerman A.W."/>
            <person name="Dubchak I.L."/>
            <person name="Garbelotto M."/>
            <person name="Gijzen M."/>
            <person name="Gordon S.G."/>
            <person name="Govers F."/>
            <person name="Grunwald N.J."/>
            <person name="Huang W."/>
            <person name="Ivors K.L."/>
            <person name="Jones R.W."/>
            <person name="Kamoun S."/>
            <person name="Krampis K."/>
            <person name="Lamour K.H."/>
            <person name="Lee M.K."/>
            <person name="McDonald W.H."/>
            <person name="Medina M."/>
            <person name="Meijer H.J."/>
            <person name="Nordberg E.K."/>
            <person name="Maclean D.J."/>
            <person name="Ospina-Giraldo M.D."/>
            <person name="Morris P.F."/>
            <person name="Phuntumart V."/>
            <person name="Putnam N.H."/>
            <person name="Rash S."/>
            <person name="Rose J.K."/>
            <person name="Sakihama Y."/>
            <person name="Salamov A.A."/>
            <person name="Savidor A."/>
            <person name="Scheuring C.F."/>
            <person name="Smith B.M."/>
            <person name="Sobral B.W."/>
            <person name="Terry A."/>
            <person name="Torto-Alalibo T.A."/>
            <person name="Win J."/>
            <person name="Xu Z."/>
            <person name="Zhang H."/>
            <person name="Grigoriev I.V."/>
            <person name="Rokhsar D.S."/>
            <person name="Boore J.L."/>
        </authorList>
    </citation>
    <scope>NUCLEOTIDE SEQUENCE [LARGE SCALE GENOMIC DNA]</scope>
    <source>
        <strain evidence="2">Pr102</strain>
    </source>
</reference>
<dbReference type="VEuPathDB" id="FungiDB:KRP22_10704"/>
<dbReference type="EMBL" id="DS566016">
    <property type="status" value="NOT_ANNOTATED_CDS"/>
    <property type="molecule type" value="Genomic_DNA"/>
</dbReference>
<dbReference type="HOGENOM" id="CLU_080035_0_0_1"/>
<dbReference type="InParanoid" id="H3GK51"/>
<dbReference type="eggNOG" id="ENOG502SNSF">
    <property type="taxonomic scope" value="Eukaryota"/>
</dbReference>
<dbReference type="STRING" id="164328.H3GK51"/>
<protein>
    <submittedName>
        <fullName evidence="1">Uncharacterized protein</fullName>
    </submittedName>
</protein>
<dbReference type="EnsemblProtists" id="Phyra76611">
    <property type="protein sequence ID" value="Phyra76611"/>
    <property type="gene ID" value="Phyra76611"/>
</dbReference>
<proteinExistence type="predicted"/>
<name>H3GK51_PHYRM</name>